<feature type="transmembrane region" description="Helical" evidence="9">
    <location>
        <begin position="376"/>
        <end position="398"/>
    </location>
</feature>
<dbReference type="Gene3D" id="1.25.60.10">
    <property type="entry name" value="MgtE N-terminal domain-like"/>
    <property type="match status" value="1"/>
</dbReference>
<sequence>MAEPDLLTPEPDAPAPEEAEGHVTAALVEAVSETIRTGDAERLRSLVGDLHEADLGELLEALDADDRPGLVELLGDQFDFTALTEVDESVRLQLLESLPTDVTVEGLRELDSDDAVYILEDMEAEDRQEILERLPLPERAALTRSLDFPEETAGRRMQTDFVAVPPFWTAGRTIDYLREMKDAPETFYEVYVIDPAFKLLGTVPLDMLLRSPREARLESILKDEVREVAATEDQEEAGRLFQRYNLVSAPVTDEAGRLVGVLTVDDIVDVIHQEADEDIKALAGVGDEELSDTVFQTARGRFPWLLVNLLTAFLAASVIGLFEGTIEQMVALAVLMPIVASMGGNAGTQAMTVTVRALAMRELGRRNVRRIIAREVLVGLVNGVSLAMVLGAGAGLWFRNLDLGVVIATALIVNMLVAGLFGTLVPLSINKLKLDPAVASGVFVTTVTDVIGFFAFLGLATWWFGFL</sequence>
<reference evidence="12 13" key="1">
    <citation type="submission" date="2020-08" db="EMBL/GenBank/DDBJ databases">
        <title>Genome sequence of Rhizobiales bacterium strain IZ6.</title>
        <authorList>
            <person name="Nakai R."/>
            <person name="Naganuma T."/>
        </authorList>
    </citation>
    <scope>NUCLEOTIDE SEQUENCE [LARGE SCALE GENOMIC DNA]</scope>
    <source>
        <strain evidence="12 13">IZ6</strain>
    </source>
</reference>
<dbReference type="PANTHER" id="PTHR43773">
    <property type="entry name" value="MAGNESIUM TRANSPORTER MGTE"/>
    <property type="match status" value="1"/>
</dbReference>
<evidence type="ECO:0000256" key="10">
    <source>
        <dbReference type="SAM" id="MobiDB-lite"/>
    </source>
</evidence>
<organism evidence="12 13">
    <name type="scientific">Terrihabitans soli</name>
    <dbReference type="NCBI Taxonomy" id="708113"/>
    <lineage>
        <taxon>Bacteria</taxon>
        <taxon>Pseudomonadati</taxon>
        <taxon>Pseudomonadota</taxon>
        <taxon>Alphaproteobacteria</taxon>
        <taxon>Hyphomicrobiales</taxon>
        <taxon>Terrihabitans</taxon>
    </lineage>
</organism>
<dbReference type="SMART" id="SM00924">
    <property type="entry name" value="MgtE_N"/>
    <property type="match status" value="1"/>
</dbReference>
<keyword evidence="9" id="KW-1003">Cell membrane</keyword>
<dbReference type="SUPFAM" id="SSF161093">
    <property type="entry name" value="MgtE membrane domain-like"/>
    <property type="match status" value="1"/>
</dbReference>
<dbReference type="GO" id="GO:0046872">
    <property type="term" value="F:metal ion binding"/>
    <property type="evidence" value="ECO:0007669"/>
    <property type="project" value="UniProtKB-KW"/>
</dbReference>
<comment type="subunit">
    <text evidence="9">Homodimer.</text>
</comment>
<dbReference type="AlphaFoldDB" id="A0A6S6QIS3"/>
<evidence type="ECO:0000313" key="12">
    <source>
        <dbReference type="EMBL" id="BCJ91153.1"/>
    </source>
</evidence>
<evidence type="ECO:0000256" key="1">
    <source>
        <dbReference type="ARBA" id="ARBA00004141"/>
    </source>
</evidence>
<dbReference type="InterPro" id="IPR006669">
    <property type="entry name" value="MgtE_transporter"/>
</dbReference>
<dbReference type="InterPro" id="IPR006668">
    <property type="entry name" value="Mg_transptr_MgtE_intracell_dom"/>
</dbReference>
<dbReference type="EMBL" id="AP023361">
    <property type="protein sequence ID" value="BCJ91153.1"/>
    <property type="molecule type" value="Genomic_DNA"/>
</dbReference>
<keyword evidence="3 9" id="KW-0813">Transport</keyword>
<evidence type="ECO:0000313" key="13">
    <source>
        <dbReference type="Proteomes" id="UP000515317"/>
    </source>
</evidence>
<dbReference type="PANTHER" id="PTHR43773:SF1">
    <property type="entry name" value="MAGNESIUM TRANSPORTER MGTE"/>
    <property type="match status" value="1"/>
</dbReference>
<dbReference type="InterPro" id="IPR046342">
    <property type="entry name" value="CBS_dom_sf"/>
</dbReference>
<dbReference type="SUPFAM" id="SSF158791">
    <property type="entry name" value="MgtE N-terminal domain-like"/>
    <property type="match status" value="1"/>
</dbReference>
<feature type="compositionally biased region" description="Low complexity" evidence="10">
    <location>
        <begin position="1"/>
        <end position="10"/>
    </location>
</feature>
<keyword evidence="5 9" id="KW-0460">Magnesium</keyword>
<dbReference type="Pfam" id="PF03448">
    <property type="entry name" value="MgtE_N"/>
    <property type="match status" value="1"/>
</dbReference>
<evidence type="ECO:0000256" key="9">
    <source>
        <dbReference type="RuleBase" id="RU362011"/>
    </source>
</evidence>
<dbReference type="Pfam" id="PF01769">
    <property type="entry name" value="MgtE"/>
    <property type="match status" value="1"/>
</dbReference>
<dbReference type="KEGG" id="tso:IZ6_18880"/>
<evidence type="ECO:0000256" key="2">
    <source>
        <dbReference type="ARBA" id="ARBA00009749"/>
    </source>
</evidence>
<comment type="function">
    <text evidence="9">Acts as a magnesium transporter.</text>
</comment>
<dbReference type="InterPro" id="IPR036739">
    <property type="entry name" value="SLC41_membr_dom_sf"/>
</dbReference>
<evidence type="ECO:0000259" key="11">
    <source>
        <dbReference type="PROSITE" id="PS51371"/>
    </source>
</evidence>
<accession>A0A6S6QIS3</accession>
<dbReference type="Proteomes" id="UP000515317">
    <property type="component" value="Chromosome"/>
</dbReference>
<dbReference type="GO" id="GO:0015095">
    <property type="term" value="F:magnesium ion transmembrane transporter activity"/>
    <property type="evidence" value="ECO:0007669"/>
    <property type="project" value="UniProtKB-UniRule"/>
</dbReference>
<feature type="transmembrane region" description="Helical" evidence="9">
    <location>
        <begin position="302"/>
        <end position="322"/>
    </location>
</feature>
<dbReference type="InterPro" id="IPR038076">
    <property type="entry name" value="MgtE_N_sf"/>
</dbReference>
<dbReference type="Gene3D" id="3.10.580.10">
    <property type="entry name" value="CBS-domain"/>
    <property type="match status" value="1"/>
</dbReference>
<dbReference type="CDD" id="cd04606">
    <property type="entry name" value="CBS_pair_Mg_transporter"/>
    <property type="match status" value="1"/>
</dbReference>
<name>A0A6S6QIS3_9HYPH</name>
<keyword evidence="6 9" id="KW-1133">Transmembrane helix</keyword>
<keyword evidence="4 9" id="KW-0812">Transmembrane</keyword>
<feature type="transmembrane region" description="Helical" evidence="9">
    <location>
        <begin position="404"/>
        <end position="425"/>
    </location>
</feature>
<evidence type="ECO:0000256" key="4">
    <source>
        <dbReference type="ARBA" id="ARBA00022692"/>
    </source>
</evidence>
<protein>
    <recommendedName>
        <fullName evidence="9">Magnesium transporter MgtE</fullName>
    </recommendedName>
</protein>
<dbReference type="Gene3D" id="1.10.357.20">
    <property type="entry name" value="SLC41 divalent cation transporters, integral membrane domain"/>
    <property type="match status" value="1"/>
</dbReference>
<dbReference type="InterPro" id="IPR000644">
    <property type="entry name" value="CBS_dom"/>
</dbReference>
<evidence type="ECO:0000256" key="3">
    <source>
        <dbReference type="ARBA" id="ARBA00022448"/>
    </source>
</evidence>
<gene>
    <name evidence="12" type="ORF">IZ6_18880</name>
</gene>
<feature type="transmembrane region" description="Helical" evidence="9">
    <location>
        <begin position="437"/>
        <end position="464"/>
    </location>
</feature>
<evidence type="ECO:0000256" key="8">
    <source>
        <dbReference type="PROSITE-ProRule" id="PRU00703"/>
    </source>
</evidence>
<evidence type="ECO:0000256" key="6">
    <source>
        <dbReference type="ARBA" id="ARBA00022989"/>
    </source>
</evidence>
<feature type="domain" description="CBS" evidence="11">
    <location>
        <begin position="220"/>
        <end position="277"/>
    </location>
</feature>
<feature type="region of interest" description="Disordered" evidence="10">
    <location>
        <begin position="1"/>
        <end position="21"/>
    </location>
</feature>
<keyword evidence="13" id="KW-1185">Reference proteome</keyword>
<keyword evidence="7 9" id="KW-0472">Membrane</keyword>
<keyword evidence="8" id="KW-0129">CBS domain</keyword>
<dbReference type="PROSITE" id="PS51371">
    <property type="entry name" value="CBS"/>
    <property type="match status" value="1"/>
</dbReference>
<dbReference type="SUPFAM" id="SSF54631">
    <property type="entry name" value="CBS-domain pair"/>
    <property type="match status" value="1"/>
</dbReference>
<comment type="caution">
    <text evidence="9">Lacks conserved residue(s) required for the propagation of feature annotation.</text>
</comment>
<evidence type="ECO:0000256" key="5">
    <source>
        <dbReference type="ARBA" id="ARBA00022842"/>
    </source>
</evidence>
<dbReference type="RefSeq" id="WP_222874819.1">
    <property type="nucleotide sequence ID" value="NZ_AP023361.1"/>
</dbReference>
<dbReference type="NCBIfam" id="TIGR00400">
    <property type="entry name" value="mgtE"/>
    <property type="match status" value="1"/>
</dbReference>
<dbReference type="SMART" id="SM00116">
    <property type="entry name" value="CBS"/>
    <property type="match status" value="1"/>
</dbReference>
<dbReference type="Pfam" id="PF00571">
    <property type="entry name" value="CBS"/>
    <property type="match status" value="1"/>
</dbReference>
<proteinExistence type="inferred from homology"/>
<dbReference type="GO" id="GO:0005886">
    <property type="term" value="C:plasma membrane"/>
    <property type="evidence" value="ECO:0007669"/>
    <property type="project" value="UniProtKB-SubCell"/>
</dbReference>
<dbReference type="InterPro" id="IPR006667">
    <property type="entry name" value="SLC41_membr_dom"/>
</dbReference>
<evidence type="ECO:0000256" key="7">
    <source>
        <dbReference type="ARBA" id="ARBA00023136"/>
    </source>
</evidence>
<keyword evidence="9" id="KW-0479">Metal-binding</keyword>
<comment type="subcellular location">
    <subcellularLocation>
        <location evidence="9">Cell membrane</location>
        <topology evidence="9">Multi-pass membrane protein</topology>
    </subcellularLocation>
    <subcellularLocation>
        <location evidence="1">Membrane</location>
        <topology evidence="1">Multi-pass membrane protein</topology>
    </subcellularLocation>
</comment>
<comment type="similarity">
    <text evidence="2 9">Belongs to the SLC41A transporter family.</text>
</comment>